<sequence>MNVKEVQNNGRRERARGVAEAQSYYFAAKSPRGPRATAAFLCSVQVSAHPRVRQQAPCSARCPSPGSDCCGEDHSKGARGRMQTVIRYECSACGWRWTSPKARPSAAHRCGRSAAGFRAQLAAGRYPKDAVVWALETLADSGSLWAPDISSHEVYCSCADCHAEDDENEPYGPCRGCGEACDEDFCFCTSTCTVCDGNDGNIDLALEQFTFTSTPDLLPQGDYQDC</sequence>
<evidence type="ECO:0000313" key="1">
    <source>
        <dbReference type="EMBL" id="KKN46598.1"/>
    </source>
</evidence>
<accession>A0A0F9TYW3</accession>
<name>A0A0F9TYW3_9ZZZZ</name>
<protein>
    <submittedName>
        <fullName evidence="1">Uncharacterized protein</fullName>
    </submittedName>
</protein>
<gene>
    <name evidence="1" type="ORF">LCGC14_0671030</name>
</gene>
<proteinExistence type="predicted"/>
<reference evidence="1" key="1">
    <citation type="journal article" date="2015" name="Nature">
        <title>Complex archaea that bridge the gap between prokaryotes and eukaryotes.</title>
        <authorList>
            <person name="Spang A."/>
            <person name="Saw J.H."/>
            <person name="Jorgensen S.L."/>
            <person name="Zaremba-Niedzwiedzka K."/>
            <person name="Martijn J."/>
            <person name="Lind A.E."/>
            <person name="van Eijk R."/>
            <person name="Schleper C."/>
            <person name="Guy L."/>
            <person name="Ettema T.J."/>
        </authorList>
    </citation>
    <scope>NUCLEOTIDE SEQUENCE</scope>
</reference>
<feature type="non-terminal residue" evidence="1">
    <location>
        <position position="226"/>
    </location>
</feature>
<dbReference type="EMBL" id="LAZR01001321">
    <property type="protein sequence ID" value="KKN46598.1"/>
    <property type="molecule type" value="Genomic_DNA"/>
</dbReference>
<comment type="caution">
    <text evidence="1">The sequence shown here is derived from an EMBL/GenBank/DDBJ whole genome shotgun (WGS) entry which is preliminary data.</text>
</comment>
<organism evidence="1">
    <name type="scientific">marine sediment metagenome</name>
    <dbReference type="NCBI Taxonomy" id="412755"/>
    <lineage>
        <taxon>unclassified sequences</taxon>
        <taxon>metagenomes</taxon>
        <taxon>ecological metagenomes</taxon>
    </lineage>
</organism>
<dbReference type="AlphaFoldDB" id="A0A0F9TYW3"/>